<gene>
    <name evidence="9" type="ORF">T440DRAFT_314210</name>
</gene>
<name>A0A6A7APF6_9PLEO</name>
<dbReference type="EMBL" id="MU006368">
    <property type="protein sequence ID" value="KAF2844654.1"/>
    <property type="molecule type" value="Genomic_DNA"/>
</dbReference>
<keyword evidence="2 7" id="KW-0812">Transmembrane</keyword>
<evidence type="ECO:0000256" key="7">
    <source>
        <dbReference type="SAM" id="Phobius"/>
    </source>
</evidence>
<evidence type="ECO:0000313" key="10">
    <source>
        <dbReference type="Proteomes" id="UP000799423"/>
    </source>
</evidence>
<proteinExistence type="inferred from homology"/>
<evidence type="ECO:0000256" key="4">
    <source>
        <dbReference type="ARBA" id="ARBA00023136"/>
    </source>
</evidence>
<evidence type="ECO:0000256" key="3">
    <source>
        <dbReference type="ARBA" id="ARBA00022989"/>
    </source>
</evidence>
<feature type="transmembrane region" description="Helical" evidence="7">
    <location>
        <begin position="229"/>
        <end position="248"/>
    </location>
</feature>
<dbReference type="InterPro" id="IPR052337">
    <property type="entry name" value="SAT4-like"/>
</dbReference>
<evidence type="ECO:0000256" key="5">
    <source>
        <dbReference type="ARBA" id="ARBA00038359"/>
    </source>
</evidence>
<accession>A0A6A7APF6</accession>
<feature type="transmembrane region" description="Helical" evidence="7">
    <location>
        <begin position="63"/>
        <end position="84"/>
    </location>
</feature>
<evidence type="ECO:0000259" key="8">
    <source>
        <dbReference type="Pfam" id="PF20684"/>
    </source>
</evidence>
<dbReference type="PANTHER" id="PTHR33048">
    <property type="entry name" value="PTH11-LIKE INTEGRAL MEMBRANE PROTEIN (AFU_ORTHOLOGUE AFUA_5G11245)"/>
    <property type="match status" value="1"/>
</dbReference>
<keyword evidence="3 7" id="KW-1133">Transmembrane helix</keyword>
<evidence type="ECO:0000313" key="9">
    <source>
        <dbReference type="EMBL" id="KAF2844654.1"/>
    </source>
</evidence>
<feature type="region of interest" description="Disordered" evidence="6">
    <location>
        <begin position="354"/>
        <end position="390"/>
    </location>
</feature>
<keyword evidence="4 7" id="KW-0472">Membrane</keyword>
<feature type="compositionally biased region" description="Basic and acidic residues" evidence="6">
    <location>
        <begin position="357"/>
        <end position="366"/>
    </location>
</feature>
<feature type="domain" description="Rhodopsin" evidence="8">
    <location>
        <begin position="49"/>
        <end position="297"/>
    </location>
</feature>
<protein>
    <recommendedName>
        <fullName evidence="8">Rhodopsin domain-containing protein</fullName>
    </recommendedName>
</protein>
<comment type="similarity">
    <text evidence="5">Belongs to the SAT4 family.</text>
</comment>
<feature type="transmembrane region" description="Helical" evidence="7">
    <location>
        <begin position="268"/>
        <end position="294"/>
    </location>
</feature>
<feature type="transmembrane region" description="Helical" evidence="7">
    <location>
        <begin position="113"/>
        <end position="131"/>
    </location>
</feature>
<comment type="subcellular location">
    <subcellularLocation>
        <location evidence="1">Membrane</location>
        <topology evidence="1">Multi-pass membrane protein</topology>
    </subcellularLocation>
</comment>
<evidence type="ECO:0000256" key="1">
    <source>
        <dbReference type="ARBA" id="ARBA00004141"/>
    </source>
</evidence>
<feature type="transmembrane region" description="Helical" evidence="7">
    <location>
        <begin position="143"/>
        <end position="163"/>
    </location>
</feature>
<feature type="compositionally biased region" description="Polar residues" evidence="6">
    <location>
        <begin position="370"/>
        <end position="379"/>
    </location>
</feature>
<dbReference type="Proteomes" id="UP000799423">
    <property type="component" value="Unassembled WGS sequence"/>
</dbReference>
<dbReference type="Pfam" id="PF20684">
    <property type="entry name" value="Fung_rhodopsin"/>
    <property type="match status" value="1"/>
</dbReference>
<dbReference type="GO" id="GO:0016020">
    <property type="term" value="C:membrane"/>
    <property type="evidence" value="ECO:0007669"/>
    <property type="project" value="UniProtKB-SubCell"/>
</dbReference>
<evidence type="ECO:0000256" key="2">
    <source>
        <dbReference type="ARBA" id="ARBA00022692"/>
    </source>
</evidence>
<dbReference type="PANTHER" id="PTHR33048:SF47">
    <property type="entry name" value="INTEGRAL MEMBRANE PROTEIN-RELATED"/>
    <property type="match status" value="1"/>
</dbReference>
<organism evidence="9 10">
    <name type="scientific">Plenodomus tracheiphilus IPT5</name>
    <dbReference type="NCBI Taxonomy" id="1408161"/>
    <lineage>
        <taxon>Eukaryota</taxon>
        <taxon>Fungi</taxon>
        <taxon>Dikarya</taxon>
        <taxon>Ascomycota</taxon>
        <taxon>Pezizomycotina</taxon>
        <taxon>Dothideomycetes</taxon>
        <taxon>Pleosporomycetidae</taxon>
        <taxon>Pleosporales</taxon>
        <taxon>Pleosporineae</taxon>
        <taxon>Leptosphaeriaceae</taxon>
        <taxon>Plenodomus</taxon>
    </lineage>
</organism>
<dbReference type="InterPro" id="IPR049326">
    <property type="entry name" value="Rhodopsin_dom_fungi"/>
</dbReference>
<reference evidence="9" key="1">
    <citation type="submission" date="2020-01" db="EMBL/GenBank/DDBJ databases">
        <authorList>
            <consortium name="DOE Joint Genome Institute"/>
            <person name="Haridas S."/>
            <person name="Albert R."/>
            <person name="Binder M."/>
            <person name="Bloem J."/>
            <person name="Labutti K."/>
            <person name="Salamov A."/>
            <person name="Andreopoulos B."/>
            <person name="Baker S.E."/>
            <person name="Barry K."/>
            <person name="Bills G."/>
            <person name="Bluhm B.H."/>
            <person name="Cannon C."/>
            <person name="Castanera R."/>
            <person name="Culley D.E."/>
            <person name="Daum C."/>
            <person name="Ezra D."/>
            <person name="Gonzalez J.B."/>
            <person name="Henrissat B."/>
            <person name="Kuo A."/>
            <person name="Liang C."/>
            <person name="Lipzen A."/>
            <person name="Lutzoni F."/>
            <person name="Magnuson J."/>
            <person name="Mondo S."/>
            <person name="Nolan M."/>
            <person name="Ohm R."/>
            <person name="Pangilinan J."/>
            <person name="Park H.-J."/>
            <person name="Ramirez L."/>
            <person name="Alfaro M."/>
            <person name="Sun H."/>
            <person name="Tritt A."/>
            <person name="Yoshinaga Y."/>
            <person name="Zwiers L.-H."/>
            <person name="Turgeon B.G."/>
            <person name="Goodwin S.B."/>
            <person name="Spatafora J.W."/>
            <person name="Crous P.W."/>
            <person name="Grigoriev I.V."/>
        </authorList>
    </citation>
    <scope>NUCLEOTIDE SEQUENCE</scope>
    <source>
        <strain evidence="9">IPT5</strain>
    </source>
</reference>
<feature type="transmembrane region" description="Helical" evidence="7">
    <location>
        <begin position="32"/>
        <end position="51"/>
    </location>
</feature>
<evidence type="ECO:0000256" key="6">
    <source>
        <dbReference type="SAM" id="MobiDB-lite"/>
    </source>
</evidence>
<sequence length="390" mass="44027">MSDQFTSIIIGMMAHPPDPNEPMPLANRKSTMFGVTISFHVLSWIFVCIRLHTRLRIIREPGWDDAFVVVAALFNLVSVVAFLGGTEYGLGHHLIYNLDILSETMHWLYTTNAAYHTTTALIKISLLLQYLRVFRDGVRRRVCYVLLTVVIAWGLAFSFMAWVPCFPVSGFWNRQTTPPPTCYGFGYSSVNQTKSWVLSFAITNMVLDIAIFAVPLSEYFKRNLGREQLLAMTGLFSLGSIVVLMSILRLWTTFKHSSNIKQAYDFTWWYPEVLIISCLEIDFAIMCASMPIFWPTVVASLGQIFVTNEVRVTHHQRLVDNSGDNFEMDRSHSLKSNTSTQGLTCIGTLEANGASDQKTDHMDGFEPGKNMSSGVSQVEVQPHAQKPRML</sequence>
<feature type="transmembrane region" description="Helical" evidence="7">
    <location>
        <begin position="196"/>
        <end position="217"/>
    </location>
</feature>
<dbReference type="AlphaFoldDB" id="A0A6A7APF6"/>
<dbReference type="OrthoDB" id="61113at2759"/>
<keyword evidence="10" id="KW-1185">Reference proteome</keyword>